<reference evidence="7 8" key="1">
    <citation type="submission" date="2024-04" db="EMBL/GenBank/DDBJ databases">
        <title>Phyllosticta paracitricarpa is synonymous to the EU quarantine fungus P. citricarpa based on phylogenomic analyses.</title>
        <authorList>
            <consortium name="Lawrence Berkeley National Laboratory"/>
            <person name="Van Ingen-Buijs V.A."/>
            <person name="Van Westerhoven A.C."/>
            <person name="Haridas S."/>
            <person name="Skiadas P."/>
            <person name="Martin F."/>
            <person name="Groenewald J.Z."/>
            <person name="Crous P.W."/>
            <person name="Seidl M.F."/>
        </authorList>
    </citation>
    <scope>NUCLEOTIDE SEQUENCE [LARGE SCALE GENOMIC DNA]</scope>
    <source>
        <strain evidence="7 8">CBS 122670</strain>
    </source>
</reference>
<evidence type="ECO:0000256" key="5">
    <source>
        <dbReference type="SAM" id="MobiDB-lite"/>
    </source>
</evidence>
<evidence type="ECO:0000256" key="4">
    <source>
        <dbReference type="ARBA" id="ARBA00022807"/>
    </source>
</evidence>
<dbReference type="PROSITE" id="PS50600">
    <property type="entry name" value="ULP_PROTEASE"/>
    <property type="match status" value="1"/>
</dbReference>
<dbReference type="InterPro" id="IPR038765">
    <property type="entry name" value="Papain-like_cys_pep_sf"/>
</dbReference>
<comment type="similarity">
    <text evidence="1">Belongs to the peptidase C48 family.</text>
</comment>
<proteinExistence type="inferred from homology"/>
<keyword evidence="3" id="KW-0378">Hydrolase</keyword>
<dbReference type="Pfam" id="PF02902">
    <property type="entry name" value="Peptidase_C48"/>
    <property type="match status" value="1"/>
</dbReference>
<dbReference type="Proteomes" id="UP001365128">
    <property type="component" value="Unassembled WGS sequence"/>
</dbReference>
<keyword evidence="8" id="KW-1185">Reference proteome</keyword>
<feature type="region of interest" description="Disordered" evidence="5">
    <location>
        <begin position="229"/>
        <end position="275"/>
    </location>
</feature>
<evidence type="ECO:0000256" key="1">
    <source>
        <dbReference type="ARBA" id="ARBA00005234"/>
    </source>
</evidence>
<organism evidence="7 8">
    <name type="scientific">Phyllosticta citricarpa</name>
    <dbReference type="NCBI Taxonomy" id="55181"/>
    <lineage>
        <taxon>Eukaryota</taxon>
        <taxon>Fungi</taxon>
        <taxon>Dikarya</taxon>
        <taxon>Ascomycota</taxon>
        <taxon>Pezizomycotina</taxon>
        <taxon>Dothideomycetes</taxon>
        <taxon>Dothideomycetes incertae sedis</taxon>
        <taxon>Botryosphaeriales</taxon>
        <taxon>Phyllostictaceae</taxon>
        <taxon>Phyllosticta</taxon>
    </lineage>
</organism>
<feature type="domain" description="Ubiquitin-like protease family profile" evidence="6">
    <location>
        <begin position="24"/>
        <end position="192"/>
    </location>
</feature>
<evidence type="ECO:0000259" key="6">
    <source>
        <dbReference type="PROSITE" id="PS50600"/>
    </source>
</evidence>
<dbReference type="PANTHER" id="PTHR46468">
    <property type="entry name" value="SENTRIN-SPECIFIC PROTEASE 8"/>
    <property type="match status" value="1"/>
</dbReference>
<dbReference type="PANTHER" id="PTHR46468:SF1">
    <property type="entry name" value="SENTRIN-SPECIFIC PROTEASE 8"/>
    <property type="match status" value="1"/>
</dbReference>
<feature type="compositionally biased region" description="Low complexity" evidence="5">
    <location>
        <begin position="243"/>
        <end position="255"/>
    </location>
</feature>
<evidence type="ECO:0000256" key="2">
    <source>
        <dbReference type="ARBA" id="ARBA00022670"/>
    </source>
</evidence>
<protein>
    <recommendedName>
        <fullName evidence="6">Ubiquitin-like protease family profile domain-containing protein</fullName>
    </recommendedName>
</protein>
<gene>
    <name evidence="7" type="ORF">IWX46DRAFT_644175</name>
</gene>
<dbReference type="InterPro" id="IPR003653">
    <property type="entry name" value="Peptidase_C48_C"/>
</dbReference>
<sequence>MSGFHPFGGRVSKHFGDNLSPHDTYLSYHDVSLTKEDVSCIRSDWLTDNAISFWEEYLEHEKLVEYPRARINLLRPSMVFMLLQTQNPTVVEDALPNFSETTHIFLPINDCRNSMEAEGGSHWSLLLVSAVDGVAFHYDSLQQSNDREAENVTRKIATLLRQPIRFVPMRDSPQQENGSDCGVFVCLMMRHLLLNKLLRAGSREKVSMGMRDKEFDASAGRKEMLKIIEDFRKEAQRRRSRSKSPFSSGDSKSPPRIGDADETSNGKRHANGSPH</sequence>
<name>A0ABR1LIQ3_9PEZI</name>
<feature type="compositionally biased region" description="Basic residues" evidence="5">
    <location>
        <begin position="266"/>
        <end position="275"/>
    </location>
</feature>
<dbReference type="EMBL" id="JBBPDW010000043">
    <property type="protein sequence ID" value="KAK7534406.1"/>
    <property type="molecule type" value="Genomic_DNA"/>
</dbReference>
<evidence type="ECO:0000256" key="3">
    <source>
        <dbReference type="ARBA" id="ARBA00022801"/>
    </source>
</evidence>
<evidence type="ECO:0000313" key="7">
    <source>
        <dbReference type="EMBL" id="KAK7534406.1"/>
    </source>
</evidence>
<keyword evidence="2" id="KW-0645">Protease</keyword>
<keyword evidence="4" id="KW-0788">Thiol protease</keyword>
<evidence type="ECO:0000313" key="8">
    <source>
        <dbReference type="Proteomes" id="UP001365128"/>
    </source>
</evidence>
<dbReference type="Gene3D" id="3.40.395.10">
    <property type="entry name" value="Adenoviral Proteinase, Chain A"/>
    <property type="match status" value="1"/>
</dbReference>
<dbReference type="InterPro" id="IPR044613">
    <property type="entry name" value="Nep1/2-like"/>
</dbReference>
<accession>A0ABR1LIQ3</accession>
<dbReference type="SUPFAM" id="SSF54001">
    <property type="entry name" value="Cysteine proteinases"/>
    <property type="match status" value="1"/>
</dbReference>
<comment type="caution">
    <text evidence="7">The sequence shown here is derived from an EMBL/GenBank/DDBJ whole genome shotgun (WGS) entry which is preliminary data.</text>
</comment>